<feature type="domain" description="Bacteriophage T5 Orf172 DNA-binding" evidence="1">
    <location>
        <begin position="19"/>
        <end position="97"/>
    </location>
</feature>
<dbReference type="InterPro" id="IPR018306">
    <property type="entry name" value="Phage_T5_Orf172_DNA-bd"/>
</dbReference>
<organism evidence="2">
    <name type="scientific">viral metagenome</name>
    <dbReference type="NCBI Taxonomy" id="1070528"/>
    <lineage>
        <taxon>unclassified sequences</taxon>
        <taxon>metagenomes</taxon>
        <taxon>organismal metagenomes</taxon>
    </lineage>
</organism>
<proteinExistence type="predicted"/>
<accession>A0A6C0DJ97</accession>
<protein>
    <recommendedName>
        <fullName evidence="1">Bacteriophage T5 Orf172 DNA-binding domain-containing protein</fullName>
    </recommendedName>
</protein>
<sequence>MSGYLYCLYNDAFERFKKTPEEEVYKLGRTCNVENRLASYSTYYVQPSKMLYVSAKFKDCIKAERILFYILRNYRISEKREFFKCELSLVKETFDRMSEFTSKMIDEMYKAIISLIFPDSAIERIEKNGGYINPKVISNDEWFMYEKGNMDSIMAYLEQFRFNPKNKSSYPGYSPLNERFVEVFRKTNPDVKMLKSPKVTLSFVEVKEKFEELNISS</sequence>
<evidence type="ECO:0000313" key="2">
    <source>
        <dbReference type="EMBL" id="QHT17018.1"/>
    </source>
</evidence>
<dbReference type="Pfam" id="PF13455">
    <property type="entry name" value="MUG113"/>
    <property type="match status" value="1"/>
</dbReference>
<dbReference type="AlphaFoldDB" id="A0A6C0DJ97"/>
<reference evidence="2" key="1">
    <citation type="journal article" date="2020" name="Nature">
        <title>Giant virus diversity and host interactions through global metagenomics.</title>
        <authorList>
            <person name="Schulz F."/>
            <person name="Roux S."/>
            <person name="Paez-Espino D."/>
            <person name="Jungbluth S."/>
            <person name="Walsh D.A."/>
            <person name="Denef V.J."/>
            <person name="McMahon K.D."/>
            <person name="Konstantinidis K.T."/>
            <person name="Eloe-Fadrosh E.A."/>
            <person name="Kyrpides N.C."/>
            <person name="Woyke T."/>
        </authorList>
    </citation>
    <scope>NUCLEOTIDE SEQUENCE</scope>
    <source>
        <strain evidence="2">GVMAG-M-3300023174-207</strain>
    </source>
</reference>
<name>A0A6C0DJ97_9ZZZZ</name>
<dbReference type="EMBL" id="MN739630">
    <property type="protein sequence ID" value="QHT17018.1"/>
    <property type="molecule type" value="Genomic_DNA"/>
</dbReference>
<evidence type="ECO:0000259" key="1">
    <source>
        <dbReference type="SMART" id="SM00974"/>
    </source>
</evidence>
<dbReference type="SMART" id="SM00974">
    <property type="entry name" value="T5orf172"/>
    <property type="match status" value="1"/>
</dbReference>